<dbReference type="OrthoDB" id="2801221at2759"/>
<gene>
    <name evidence="2" type="ORF">LAESUDRAFT_640794</name>
</gene>
<dbReference type="AlphaFoldDB" id="A0A165HHQ3"/>
<evidence type="ECO:0000313" key="2">
    <source>
        <dbReference type="EMBL" id="KZT11747.1"/>
    </source>
</evidence>
<dbReference type="InParanoid" id="A0A165HHQ3"/>
<feature type="domain" description="DUF659" evidence="1">
    <location>
        <begin position="77"/>
        <end position="189"/>
    </location>
</feature>
<reference evidence="2 3" key="1">
    <citation type="journal article" date="2016" name="Mol. Biol. Evol.">
        <title>Comparative Genomics of Early-Diverging Mushroom-Forming Fungi Provides Insights into the Origins of Lignocellulose Decay Capabilities.</title>
        <authorList>
            <person name="Nagy L.G."/>
            <person name="Riley R."/>
            <person name="Tritt A."/>
            <person name="Adam C."/>
            <person name="Daum C."/>
            <person name="Floudas D."/>
            <person name="Sun H."/>
            <person name="Yadav J.S."/>
            <person name="Pangilinan J."/>
            <person name="Larsson K.H."/>
            <person name="Matsuura K."/>
            <person name="Barry K."/>
            <person name="Labutti K."/>
            <person name="Kuo R."/>
            <person name="Ohm R.A."/>
            <person name="Bhattacharya S.S."/>
            <person name="Shirouzu T."/>
            <person name="Yoshinaga Y."/>
            <person name="Martin F.M."/>
            <person name="Grigoriev I.V."/>
            <person name="Hibbett D.S."/>
        </authorList>
    </citation>
    <scope>NUCLEOTIDE SEQUENCE [LARGE SCALE GENOMIC DNA]</scope>
    <source>
        <strain evidence="2 3">93-53</strain>
    </source>
</reference>
<accession>A0A165HHQ3</accession>
<dbReference type="EMBL" id="KV427606">
    <property type="protein sequence ID" value="KZT11747.1"/>
    <property type="molecule type" value="Genomic_DNA"/>
</dbReference>
<dbReference type="InterPro" id="IPR007021">
    <property type="entry name" value="DUF659"/>
</dbReference>
<dbReference type="GeneID" id="63820650"/>
<evidence type="ECO:0000313" key="3">
    <source>
        <dbReference type="Proteomes" id="UP000076871"/>
    </source>
</evidence>
<protein>
    <recommendedName>
        <fullName evidence="1">DUF659 domain-containing protein</fullName>
    </recommendedName>
</protein>
<dbReference type="Proteomes" id="UP000076871">
    <property type="component" value="Unassembled WGS sequence"/>
</dbReference>
<keyword evidence="3" id="KW-1185">Reference proteome</keyword>
<sequence>MSRQKFQVPEAGQLFRHKLRRRLSGQEVQKSVIFGPTSHRDNQGSTSATTLRDRLIPEEAVRLQLEIIHYLQGICDLMISFDGGKIRKLKGIYTIHITTSECRGFLMDLNDASHISHTAKYIVEILRPVIESVGTSNISTVVSDNTENTCKACKMICELFGHILNLQDCCHEMNLAPLQIGELPEFTSVHDDRMIADLKAILLFMHKSTYTAEHFKDARAAFNIKNGLTTIEETHFSTYTWAAISVCDCLPAFRDITSKPELGIIIDSKRDVFRQNSYDTIEFEYNLTRFIALTSPFAKAIKCLESSHSTIADVYLFLRLQLFILFTLLSLKSDELHAAMKLRNPHLAHLTPAQALKGLQSELRAYAKKHEPFDKPLRDGQSM</sequence>
<dbReference type="SUPFAM" id="SSF53098">
    <property type="entry name" value="Ribonuclease H-like"/>
    <property type="match status" value="1"/>
</dbReference>
<evidence type="ECO:0000259" key="1">
    <source>
        <dbReference type="Pfam" id="PF04937"/>
    </source>
</evidence>
<proteinExistence type="predicted"/>
<organism evidence="2 3">
    <name type="scientific">Laetiporus sulphureus 93-53</name>
    <dbReference type="NCBI Taxonomy" id="1314785"/>
    <lineage>
        <taxon>Eukaryota</taxon>
        <taxon>Fungi</taxon>
        <taxon>Dikarya</taxon>
        <taxon>Basidiomycota</taxon>
        <taxon>Agaricomycotina</taxon>
        <taxon>Agaricomycetes</taxon>
        <taxon>Polyporales</taxon>
        <taxon>Laetiporus</taxon>
    </lineage>
</organism>
<dbReference type="RefSeq" id="XP_040769395.1">
    <property type="nucleotide sequence ID" value="XM_040903620.1"/>
</dbReference>
<dbReference type="Pfam" id="PF04937">
    <property type="entry name" value="DUF659"/>
    <property type="match status" value="1"/>
</dbReference>
<dbReference type="InterPro" id="IPR012337">
    <property type="entry name" value="RNaseH-like_sf"/>
</dbReference>
<name>A0A165HHQ3_9APHY</name>